<dbReference type="InterPro" id="IPR055206">
    <property type="entry name" value="DEXQc_SUV3"/>
</dbReference>
<dbReference type="SUPFAM" id="SSF52540">
    <property type="entry name" value="P-loop containing nucleoside triphosphate hydrolases"/>
    <property type="match status" value="1"/>
</dbReference>
<dbReference type="InterPro" id="IPR027417">
    <property type="entry name" value="P-loop_NTPase"/>
</dbReference>
<accession>A0A2K4ZCE7</accession>
<keyword evidence="6" id="KW-0809">Transit peptide</keyword>
<dbReference type="PROSITE" id="PS51194">
    <property type="entry name" value="HELICASE_CTER"/>
    <property type="match status" value="1"/>
</dbReference>
<dbReference type="Pfam" id="PF22527">
    <property type="entry name" value="DEXQc_Suv3"/>
    <property type="match status" value="1"/>
</dbReference>
<feature type="domain" description="Helicase C-terminal" evidence="11">
    <location>
        <begin position="305"/>
        <end position="475"/>
    </location>
</feature>
<feature type="compositionally biased region" description="Basic residues" evidence="9">
    <location>
        <begin position="656"/>
        <end position="666"/>
    </location>
</feature>
<evidence type="ECO:0000256" key="7">
    <source>
        <dbReference type="ARBA" id="ARBA00047984"/>
    </source>
</evidence>
<dbReference type="GO" id="GO:0003724">
    <property type="term" value="F:RNA helicase activity"/>
    <property type="evidence" value="ECO:0007669"/>
    <property type="project" value="UniProtKB-EC"/>
</dbReference>
<evidence type="ECO:0000256" key="5">
    <source>
        <dbReference type="ARBA" id="ARBA00022840"/>
    </source>
</evidence>
<dbReference type="EMBL" id="OFSM01000004">
    <property type="protein sequence ID" value="SOY28135.1"/>
    <property type="molecule type" value="Genomic_DNA"/>
</dbReference>
<dbReference type="InterPro" id="IPR050699">
    <property type="entry name" value="RNA-DNA_Helicase"/>
</dbReference>
<dbReference type="PROSITE" id="PS51192">
    <property type="entry name" value="HELICASE_ATP_BIND_1"/>
    <property type="match status" value="1"/>
</dbReference>
<keyword evidence="4 12" id="KW-0347">Helicase</keyword>
<reference evidence="12 13" key="1">
    <citation type="submission" date="2018-01" db="EMBL/GenBank/DDBJ databases">
        <authorList>
            <person name="Gaut B.S."/>
            <person name="Morton B.R."/>
            <person name="Clegg M.T."/>
            <person name="Duvall M.R."/>
        </authorList>
    </citation>
    <scope>NUCLEOTIDE SEQUENCE [LARGE SCALE GENOMIC DNA]</scope>
    <source>
        <strain evidence="12">GP69</strain>
    </source>
</reference>
<keyword evidence="8" id="KW-0175">Coiled coil</keyword>
<evidence type="ECO:0000256" key="4">
    <source>
        <dbReference type="ARBA" id="ARBA00022806"/>
    </source>
</evidence>
<evidence type="ECO:0000256" key="1">
    <source>
        <dbReference type="ARBA" id="ARBA00012552"/>
    </source>
</evidence>
<dbReference type="GO" id="GO:0005524">
    <property type="term" value="F:ATP binding"/>
    <property type="evidence" value="ECO:0007669"/>
    <property type="project" value="UniProtKB-KW"/>
</dbReference>
<organism evidence="12 13">
    <name type="scientific">Acetatifactor muris</name>
    <dbReference type="NCBI Taxonomy" id="879566"/>
    <lineage>
        <taxon>Bacteria</taxon>
        <taxon>Bacillati</taxon>
        <taxon>Bacillota</taxon>
        <taxon>Clostridia</taxon>
        <taxon>Lachnospirales</taxon>
        <taxon>Lachnospiraceae</taxon>
        <taxon>Acetatifactor</taxon>
    </lineage>
</organism>
<keyword evidence="5" id="KW-0067">ATP-binding</keyword>
<dbReference type="GO" id="GO:0016787">
    <property type="term" value="F:hydrolase activity"/>
    <property type="evidence" value="ECO:0007669"/>
    <property type="project" value="UniProtKB-KW"/>
</dbReference>
<evidence type="ECO:0000313" key="12">
    <source>
        <dbReference type="EMBL" id="SOY28135.1"/>
    </source>
</evidence>
<dbReference type="InterPro" id="IPR001650">
    <property type="entry name" value="Helicase_C-like"/>
</dbReference>
<name>A0A2K4ZCE7_9FIRM</name>
<comment type="catalytic activity">
    <reaction evidence="7">
        <text>ATP + H2O = ADP + phosphate + H(+)</text>
        <dbReference type="Rhea" id="RHEA:13065"/>
        <dbReference type="ChEBI" id="CHEBI:15377"/>
        <dbReference type="ChEBI" id="CHEBI:15378"/>
        <dbReference type="ChEBI" id="CHEBI:30616"/>
        <dbReference type="ChEBI" id="CHEBI:43474"/>
        <dbReference type="ChEBI" id="CHEBI:456216"/>
        <dbReference type="EC" id="3.6.4.13"/>
    </reaction>
</comment>
<dbReference type="CDD" id="cd17913">
    <property type="entry name" value="DEXQc_Suv3"/>
    <property type="match status" value="1"/>
</dbReference>
<feature type="coiled-coil region" evidence="8">
    <location>
        <begin position="586"/>
        <end position="613"/>
    </location>
</feature>
<evidence type="ECO:0000256" key="6">
    <source>
        <dbReference type="ARBA" id="ARBA00022946"/>
    </source>
</evidence>
<dbReference type="AlphaFoldDB" id="A0A2K4ZCE7"/>
<dbReference type="Pfam" id="PF00271">
    <property type="entry name" value="Helicase_C"/>
    <property type="match status" value="1"/>
</dbReference>
<gene>
    <name evidence="12" type="ORF">AMURIS_00842</name>
</gene>
<evidence type="ECO:0000259" key="11">
    <source>
        <dbReference type="PROSITE" id="PS51194"/>
    </source>
</evidence>
<dbReference type="InterPro" id="IPR014001">
    <property type="entry name" value="Helicase_ATP-bd"/>
</dbReference>
<keyword evidence="13" id="KW-1185">Reference proteome</keyword>
<dbReference type="Proteomes" id="UP000236311">
    <property type="component" value="Unassembled WGS sequence"/>
</dbReference>
<evidence type="ECO:0000256" key="9">
    <source>
        <dbReference type="SAM" id="MobiDB-lite"/>
    </source>
</evidence>
<dbReference type="PANTHER" id="PTHR12131">
    <property type="entry name" value="ATP-DEPENDENT RNA AND DNA HELICASE"/>
    <property type="match status" value="1"/>
</dbReference>
<dbReference type="PANTHER" id="PTHR12131:SF1">
    <property type="entry name" value="ATP-DEPENDENT RNA HELICASE SUPV3L1, MITOCHONDRIAL-RELATED"/>
    <property type="match status" value="1"/>
</dbReference>
<dbReference type="Gene3D" id="1.20.272.40">
    <property type="match status" value="1"/>
</dbReference>
<evidence type="ECO:0000256" key="8">
    <source>
        <dbReference type="SAM" id="Coils"/>
    </source>
</evidence>
<protein>
    <recommendedName>
        <fullName evidence="1">RNA helicase</fullName>
        <ecNumber evidence="1">3.6.4.13</ecNumber>
    </recommendedName>
</protein>
<keyword evidence="2" id="KW-0547">Nucleotide-binding</keyword>
<dbReference type="SMART" id="SM00487">
    <property type="entry name" value="DEXDc"/>
    <property type="match status" value="1"/>
</dbReference>
<dbReference type="SMART" id="SM00490">
    <property type="entry name" value="HELICc"/>
    <property type="match status" value="1"/>
</dbReference>
<dbReference type="InterPro" id="IPR044774">
    <property type="entry name" value="Suv3_DEXQc"/>
</dbReference>
<sequence>MIQKEKLSQFYFNQYRDCAKKVKKKNNTGKKTYRERIDILLDEMRRTKNGHVSQPHLEEYHRQIRNLSYFAFRENNQFAIAKIRDLMLNELVRLDVASLKSDEQELVTARFLEFLREEKSFDICQKTLRSTLNQYMNGELKNQIIDLVPTRPETEFPKALEMPRRFILHIGPTNCGKTYQALERLKLAKNGVYLGPLRLLALEVYERMKEARIPCTMLTGEERIYEENSRITSSTVEMLDMDQKYDVAVIDEAQMIADSDRGHSWTRAILGTQAHEIHVCMSPSAEKVVTHLISLCGDTFETHRYERKTQLICEEEPFSFPEDVREGDALIVFTKRMVLDIAARLERRGLQVSVIYGSLPPEIRRRQIRIFAEGQTQIVVSTDAIGMGLNLPVRRIVFVHTEKFDGKHTRPLNTSEIRQIAGRAGRFGLYDTGYVNAVGPEGLSFIREHFHGQEPEVDHVSLGFPQVLLDMDEPLDAVMSIWKSVEIEPPFEKISIEDVLFLYERAYRDRKEIDGFEDKHILYRMLTCSIDTRNRDVVALWLYYCKTYTADVSLHFPALMMCSDSGLMRYETFYKLLDLYYQFSVRLGKETDLAKLKKEREKTEDTIMRFLTKDKKNYIRKCQYCGIPLPLETSFGVCESCHGQMRQSGEDNAPIRIRKKANRRAG</sequence>
<dbReference type="EC" id="3.6.4.13" evidence="1"/>
<evidence type="ECO:0000256" key="3">
    <source>
        <dbReference type="ARBA" id="ARBA00022801"/>
    </source>
</evidence>
<proteinExistence type="predicted"/>
<dbReference type="Gene3D" id="3.40.50.300">
    <property type="entry name" value="P-loop containing nucleotide triphosphate hydrolases"/>
    <property type="match status" value="2"/>
</dbReference>
<dbReference type="RefSeq" id="WP_103238262.1">
    <property type="nucleotide sequence ID" value="NZ_CANRXC010000032.1"/>
</dbReference>
<dbReference type="OrthoDB" id="9807155at2"/>
<evidence type="ECO:0000256" key="2">
    <source>
        <dbReference type="ARBA" id="ARBA00022741"/>
    </source>
</evidence>
<evidence type="ECO:0000259" key="10">
    <source>
        <dbReference type="PROSITE" id="PS51192"/>
    </source>
</evidence>
<feature type="domain" description="Helicase ATP-binding" evidence="10">
    <location>
        <begin position="158"/>
        <end position="303"/>
    </location>
</feature>
<evidence type="ECO:0000313" key="13">
    <source>
        <dbReference type="Proteomes" id="UP000236311"/>
    </source>
</evidence>
<keyword evidence="3" id="KW-0378">Hydrolase</keyword>
<feature type="region of interest" description="Disordered" evidence="9">
    <location>
        <begin position="645"/>
        <end position="666"/>
    </location>
</feature>